<keyword evidence="1" id="KW-0472">Membrane</keyword>
<accession>A0ABR9V309</accession>
<feature type="transmembrane region" description="Helical" evidence="1">
    <location>
        <begin position="37"/>
        <end position="56"/>
    </location>
</feature>
<gene>
    <name evidence="2" type="ORF">IQ215_06195</name>
</gene>
<organism evidence="2 3">
    <name type="scientific">Cyanobacterium stanieri LEGE 03274</name>
    <dbReference type="NCBI Taxonomy" id="1828756"/>
    <lineage>
        <taxon>Bacteria</taxon>
        <taxon>Bacillati</taxon>
        <taxon>Cyanobacteriota</taxon>
        <taxon>Cyanophyceae</taxon>
        <taxon>Oscillatoriophycideae</taxon>
        <taxon>Chroococcales</taxon>
        <taxon>Geminocystaceae</taxon>
        <taxon>Cyanobacterium</taxon>
    </lineage>
</organism>
<evidence type="ECO:0000313" key="3">
    <source>
        <dbReference type="Proteomes" id="UP000654604"/>
    </source>
</evidence>
<evidence type="ECO:0000313" key="2">
    <source>
        <dbReference type="EMBL" id="MBE9222283.1"/>
    </source>
</evidence>
<proteinExistence type="predicted"/>
<feature type="transmembrane region" description="Helical" evidence="1">
    <location>
        <begin position="12"/>
        <end position="31"/>
    </location>
</feature>
<keyword evidence="1" id="KW-1133">Transmembrane helix</keyword>
<sequence length="75" mass="8141">MMDKEQIQTVKLVEKISSILSPYFIVIVGLYLSDDSFLIGFVLVIVGILSLLKISLQDIMALVNKAKGAIGGKNS</sequence>
<dbReference type="EMBL" id="JADEWC010000010">
    <property type="protein sequence ID" value="MBE9222283.1"/>
    <property type="molecule type" value="Genomic_DNA"/>
</dbReference>
<comment type="caution">
    <text evidence="2">The sequence shown here is derived from an EMBL/GenBank/DDBJ whole genome shotgun (WGS) entry which is preliminary data.</text>
</comment>
<dbReference type="Proteomes" id="UP000654604">
    <property type="component" value="Unassembled WGS sequence"/>
</dbReference>
<reference evidence="2 3" key="1">
    <citation type="submission" date="2020-10" db="EMBL/GenBank/DDBJ databases">
        <authorList>
            <person name="Castelo-Branco R."/>
            <person name="Eusebio N."/>
            <person name="Adriana R."/>
            <person name="Vieira A."/>
            <person name="Brugerolle De Fraissinette N."/>
            <person name="Rezende De Castro R."/>
            <person name="Schneider M.P."/>
            <person name="Vasconcelos V."/>
            <person name="Leao P.N."/>
        </authorList>
    </citation>
    <scope>NUCLEOTIDE SEQUENCE [LARGE SCALE GENOMIC DNA]</scope>
    <source>
        <strain evidence="2 3">LEGE 03274</strain>
    </source>
</reference>
<keyword evidence="3" id="KW-1185">Reference proteome</keyword>
<name>A0ABR9V309_9CHRO</name>
<keyword evidence="1" id="KW-0812">Transmembrane</keyword>
<protein>
    <submittedName>
        <fullName evidence="2">Uncharacterized protein</fullName>
    </submittedName>
</protein>
<evidence type="ECO:0000256" key="1">
    <source>
        <dbReference type="SAM" id="Phobius"/>
    </source>
</evidence>